<feature type="region of interest" description="Disordered" evidence="1">
    <location>
        <begin position="72"/>
        <end position="116"/>
    </location>
</feature>
<name>A0A0A9BPR9_ARUDO</name>
<evidence type="ECO:0000313" key="2">
    <source>
        <dbReference type="EMBL" id="JAD63195.1"/>
    </source>
</evidence>
<dbReference type="EMBL" id="GBRH01234700">
    <property type="protein sequence ID" value="JAD63195.1"/>
    <property type="molecule type" value="Transcribed_RNA"/>
</dbReference>
<feature type="compositionally biased region" description="Basic and acidic residues" evidence="1">
    <location>
        <begin position="40"/>
        <end position="54"/>
    </location>
</feature>
<proteinExistence type="predicted"/>
<feature type="compositionally biased region" description="Basic residues" evidence="1">
    <location>
        <begin position="101"/>
        <end position="116"/>
    </location>
</feature>
<protein>
    <submittedName>
        <fullName evidence="2">Uncharacterized protein</fullName>
    </submittedName>
</protein>
<reference evidence="2" key="1">
    <citation type="submission" date="2014-09" db="EMBL/GenBank/DDBJ databases">
        <authorList>
            <person name="Magalhaes I.L.F."/>
            <person name="Oliveira U."/>
            <person name="Santos F.R."/>
            <person name="Vidigal T.H.D.A."/>
            <person name="Brescovit A.D."/>
            <person name="Santos A.J."/>
        </authorList>
    </citation>
    <scope>NUCLEOTIDE SEQUENCE</scope>
    <source>
        <tissue evidence="2">Shoot tissue taken approximately 20 cm above the soil surface</tissue>
    </source>
</reference>
<accession>A0A0A9BPR9</accession>
<feature type="compositionally biased region" description="Polar residues" evidence="1">
    <location>
        <begin position="74"/>
        <end position="91"/>
    </location>
</feature>
<dbReference type="AlphaFoldDB" id="A0A0A9BPR9"/>
<organism evidence="2">
    <name type="scientific">Arundo donax</name>
    <name type="common">Giant reed</name>
    <name type="synonym">Donax arundinaceus</name>
    <dbReference type="NCBI Taxonomy" id="35708"/>
    <lineage>
        <taxon>Eukaryota</taxon>
        <taxon>Viridiplantae</taxon>
        <taxon>Streptophyta</taxon>
        <taxon>Embryophyta</taxon>
        <taxon>Tracheophyta</taxon>
        <taxon>Spermatophyta</taxon>
        <taxon>Magnoliopsida</taxon>
        <taxon>Liliopsida</taxon>
        <taxon>Poales</taxon>
        <taxon>Poaceae</taxon>
        <taxon>PACMAD clade</taxon>
        <taxon>Arundinoideae</taxon>
        <taxon>Arundineae</taxon>
        <taxon>Arundo</taxon>
    </lineage>
</organism>
<reference evidence="2" key="2">
    <citation type="journal article" date="2015" name="Data Brief">
        <title>Shoot transcriptome of the giant reed, Arundo donax.</title>
        <authorList>
            <person name="Barrero R.A."/>
            <person name="Guerrero F.D."/>
            <person name="Moolhuijzen P."/>
            <person name="Goolsby J.A."/>
            <person name="Tidwell J."/>
            <person name="Bellgard S.E."/>
            <person name="Bellgard M.I."/>
        </authorList>
    </citation>
    <scope>NUCLEOTIDE SEQUENCE</scope>
    <source>
        <tissue evidence="2">Shoot tissue taken approximately 20 cm above the soil surface</tissue>
    </source>
</reference>
<evidence type="ECO:0000256" key="1">
    <source>
        <dbReference type="SAM" id="MobiDB-lite"/>
    </source>
</evidence>
<sequence>MYWHYNTTRCANHVSVLQESWQFVEHLLGRLAYTRSNNNSRDEGKQETSPRIDRTVRRTGWSRTQYLTEIAPRSSITGSVASANTTVSSGHPQPEPGRPDRVRRRRPRQRRRISPA</sequence>
<feature type="region of interest" description="Disordered" evidence="1">
    <location>
        <begin position="34"/>
        <end position="54"/>
    </location>
</feature>